<feature type="region of interest" description="Disordered" evidence="1">
    <location>
        <begin position="87"/>
        <end position="109"/>
    </location>
</feature>
<gene>
    <name evidence="2" type="ORF">HERI1096_LOCUS34248</name>
</gene>
<dbReference type="AlphaFoldDB" id="A0A7S3FDX2"/>
<feature type="compositionally biased region" description="Polar residues" evidence="1">
    <location>
        <begin position="90"/>
        <end position="106"/>
    </location>
</feature>
<name>A0A7S3FDX2_9EUKA</name>
<evidence type="ECO:0000256" key="1">
    <source>
        <dbReference type="SAM" id="MobiDB-lite"/>
    </source>
</evidence>
<evidence type="ECO:0000313" key="2">
    <source>
        <dbReference type="EMBL" id="CAE0142289.1"/>
    </source>
</evidence>
<protein>
    <submittedName>
        <fullName evidence="2">Uncharacterized protein</fullName>
    </submittedName>
</protein>
<accession>A0A7S3FDX2</accession>
<sequence>MVDAKLSTAAQCGNSKSSLGTLLGDASIDANALHSMTRPYWVCFCDETEPATVAFCSSVHRDLPAPAPSVLAVCADRVHQKYRLRYSRPSRGQRTTRLQPPSQLRQGTLAHPRQRGFVQWCMASREKSGSGAPPHASTV</sequence>
<organism evidence="2">
    <name type="scientific">Haptolina ericina</name>
    <dbReference type="NCBI Taxonomy" id="156174"/>
    <lineage>
        <taxon>Eukaryota</taxon>
        <taxon>Haptista</taxon>
        <taxon>Haptophyta</taxon>
        <taxon>Prymnesiophyceae</taxon>
        <taxon>Prymnesiales</taxon>
        <taxon>Prymnesiaceae</taxon>
        <taxon>Haptolina</taxon>
    </lineage>
</organism>
<dbReference type="EMBL" id="HBHX01061981">
    <property type="protein sequence ID" value="CAE0142289.1"/>
    <property type="molecule type" value="Transcribed_RNA"/>
</dbReference>
<reference evidence="2" key="1">
    <citation type="submission" date="2021-01" db="EMBL/GenBank/DDBJ databases">
        <authorList>
            <person name="Corre E."/>
            <person name="Pelletier E."/>
            <person name="Niang G."/>
            <person name="Scheremetjew M."/>
            <person name="Finn R."/>
            <person name="Kale V."/>
            <person name="Holt S."/>
            <person name="Cochrane G."/>
            <person name="Meng A."/>
            <person name="Brown T."/>
            <person name="Cohen L."/>
        </authorList>
    </citation>
    <scope>NUCLEOTIDE SEQUENCE</scope>
    <source>
        <strain evidence="2">CCMP281</strain>
    </source>
</reference>
<proteinExistence type="predicted"/>